<protein>
    <recommendedName>
        <fullName evidence="2">F-box domain-containing protein</fullName>
    </recommendedName>
</protein>
<dbReference type="Proteomes" id="UP001280581">
    <property type="component" value="Unassembled WGS sequence"/>
</dbReference>
<dbReference type="Pfam" id="PF12937">
    <property type="entry name" value="F-box-like"/>
    <property type="match status" value="1"/>
</dbReference>
<evidence type="ECO:0000256" key="1">
    <source>
        <dbReference type="SAM" id="MobiDB-lite"/>
    </source>
</evidence>
<comment type="caution">
    <text evidence="3">The sequence shown here is derived from an EMBL/GenBank/DDBJ whole genome shotgun (WGS) entry which is preliminary data.</text>
</comment>
<evidence type="ECO:0000259" key="2">
    <source>
        <dbReference type="PROSITE" id="PS50181"/>
    </source>
</evidence>
<evidence type="ECO:0000313" key="4">
    <source>
        <dbReference type="Proteomes" id="UP001280581"/>
    </source>
</evidence>
<feature type="region of interest" description="Disordered" evidence="1">
    <location>
        <begin position="1"/>
        <end position="32"/>
    </location>
</feature>
<name>A0AAN6M3B5_9PLEO</name>
<accession>A0AAN6M3B5</accession>
<dbReference type="SUPFAM" id="SSF81383">
    <property type="entry name" value="F-box domain"/>
    <property type="match status" value="1"/>
</dbReference>
<dbReference type="PROSITE" id="PS50181">
    <property type="entry name" value="FBOX"/>
    <property type="match status" value="1"/>
</dbReference>
<evidence type="ECO:0000313" key="3">
    <source>
        <dbReference type="EMBL" id="KAK3215590.1"/>
    </source>
</evidence>
<sequence length="352" mass="40226">MFSKAEFPPLPGRTQRGLKSSPKTPRSEASRLAAKKQRRYVTSLNDLPDELIVEILDYLPGIDLQHFQLLTLANLSLTNRRLNRIVSERLYATFDSFFCTPYPFVRTASCNTGLASQVKSVSFRYGPNAHEDRPVYSPSISDKQTIKYGLKRLNIPDWKNFASDCNQVGAEQEHIYATLLLYTPNVTTLSIDDGALEYKIPDWLKILRHIVSGQGFGRGHRFEHLKSIRVDLQYLKLRHLAPILRLQSMRKVTLIGLVEWGNSKEDKPESLRRLLPAGSSQVEDLCLQESYLDAEVFGVLVSSIKKLRSFQYRSTDARFVVNGHGSADYWGDSDKQGFERYDEEDARNRYGK</sequence>
<dbReference type="EMBL" id="WVTA01000002">
    <property type="protein sequence ID" value="KAK3215590.1"/>
    <property type="molecule type" value="Genomic_DNA"/>
</dbReference>
<organism evidence="3 4">
    <name type="scientific">Pseudopithomyces chartarum</name>
    <dbReference type="NCBI Taxonomy" id="1892770"/>
    <lineage>
        <taxon>Eukaryota</taxon>
        <taxon>Fungi</taxon>
        <taxon>Dikarya</taxon>
        <taxon>Ascomycota</taxon>
        <taxon>Pezizomycotina</taxon>
        <taxon>Dothideomycetes</taxon>
        <taxon>Pleosporomycetidae</taxon>
        <taxon>Pleosporales</taxon>
        <taxon>Massarineae</taxon>
        <taxon>Didymosphaeriaceae</taxon>
        <taxon>Pseudopithomyces</taxon>
    </lineage>
</organism>
<gene>
    <name evidence="3" type="ORF">GRF29_8g478831</name>
</gene>
<reference evidence="3 4" key="1">
    <citation type="submission" date="2021-02" db="EMBL/GenBank/DDBJ databases">
        <title>Genome assembly of Pseudopithomyces chartarum.</title>
        <authorList>
            <person name="Jauregui R."/>
            <person name="Singh J."/>
            <person name="Voisey C."/>
        </authorList>
    </citation>
    <scope>NUCLEOTIDE SEQUENCE [LARGE SCALE GENOMIC DNA]</scope>
    <source>
        <strain evidence="3 4">AGR01</strain>
    </source>
</reference>
<proteinExistence type="predicted"/>
<feature type="domain" description="F-box" evidence="2">
    <location>
        <begin position="41"/>
        <end position="97"/>
    </location>
</feature>
<dbReference type="InterPro" id="IPR001810">
    <property type="entry name" value="F-box_dom"/>
</dbReference>
<dbReference type="CDD" id="cd09917">
    <property type="entry name" value="F-box_SF"/>
    <property type="match status" value="1"/>
</dbReference>
<dbReference type="AlphaFoldDB" id="A0AAN6M3B5"/>
<keyword evidence="4" id="KW-1185">Reference proteome</keyword>
<dbReference type="InterPro" id="IPR036047">
    <property type="entry name" value="F-box-like_dom_sf"/>
</dbReference>